<dbReference type="Proteomes" id="UP001464923">
    <property type="component" value="Unassembled WGS sequence"/>
</dbReference>
<feature type="transmembrane region" description="Helical" evidence="7">
    <location>
        <begin position="404"/>
        <end position="424"/>
    </location>
</feature>
<reference evidence="9 10" key="1">
    <citation type="submission" date="2024-03" db="EMBL/GenBank/DDBJ databases">
        <title>Draft genome sequence of Pseudonocardia tropica JCM 19149.</title>
        <authorList>
            <person name="Butdee W."/>
            <person name="Duangmal K."/>
        </authorList>
    </citation>
    <scope>NUCLEOTIDE SEQUENCE [LARGE SCALE GENOMIC DNA]</scope>
    <source>
        <strain evidence="9 10">JCM 19149</strain>
    </source>
</reference>
<comment type="caution">
    <text evidence="9">The sequence shown here is derived from an EMBL/GenBank/DDBJ whole genome shotgun (WGS) entry which is preliminary data.</text>
</comment>
<evidence type="ECO:0000259" key="8">
    <source>
        <dbReference type="PROSITE" id="PS50850"/>
    </source>
</evidence>
<keyword evidence="3" id="KW-1003">Cell membrane</keyword>
<evidence type="ECO:0000313" key="10">
    <source>
        <dbReference type="Proteomes" id="UP001464923"/>
    </source>
</evidence>
<proteinExistence type="predicted"/>
<feature type="transmembrane region" description="Helical" evidence="7">
    <location>
        <begin position="205"/>
        <end position="227"/>
    </location>
</feature>
<accession>A0ABV1JVE9</accession>
<feature type="transmembrane region" description="Helical" evidence="7">
    <location>
        <begin position="85"/>
        <end position="104"/>
    </location>
</feature>
<dbReference type="Pfam" id="PF07690">
    <property type="entry name" value="MFS_1"/>
    <property type="match status" value="1"/>
</dbReference>
<evidence type="ECO:0000256" key="5">
    <source>
        <dbReference type="ARBA" id="ARBA00022989"/>
    </source>
</evidence>
<evidence type="ECO:0000313" key="9">
    <source>
        <dbReference type="EMBL" id="MEQ3539932.1"/>
    </source>
</evidence>
<evidence type="ECO:0000256" key="3">
    <source>
        <dbReference type="ARBA" id="ARBA00022475"/>
    </source>
</evidence>
<dbReference type="EMBL" id="JBEDNP010000007">
    <property type="protein sequence ID" value="MEQ3539932.1"/>
    <property type="molecule type" value="Genomic_DNA"/>
</dbReference>
<dbReference type="RefSeq" id="WP_345653706.1">
    <property type="nucleotide sequence ID" value="NZ_BAABLY010000090.1"/>
</dbReference>
<feature type="domain" description="Major facilitator superfamily (MFS) profile" evidence="8">
    <location>
        <begin position="19"/>
        <end position="466"/>
    </location>
</feature>
<keyword evidence="10" id="KW-1185">Reference proteome</keyword>
<feature type="transmembrane region" description="Helical" evidence="7">
    <location>
        <begin position="173"/>
        <end position="193"/>
    </location>
</feature>
<organism evidence="9 10">
    <name type="scientific">Pseudonocardia tropica</name>
    <dbReference type="NCBI Taxonomy" id="681289"/>
    <lineage>
        <taxon>Bacteria</taxon>
        <taxon>Bacillati</taxon>
        <taxon>Actinomycetota</taxon>
        <taxon>Actinomycetes</taxon>
        <taxon>Pseudonocardiales</taxon>
        <taxon>Pseudonocardiaceae</taxon>
        <taxon>Pseudonocardia</taxon>
    </lineage>
</organism>
<dbReference type="PRINTS" id="PR01036">
    <property type="entry name" value="TCRTETB"/>
</dbReference>
<feature type="transmembrane region" description="Helical" evidence="7">
    <location>
        <begin position="341"/>
        <end position="360"/>
    </location>
</feature>
<keyword evidence="2" id="KW-0813">Transport</keyword>
<feature type="transmembrane region" description="Helical" evidence="7">
    <location>
        <begin position="444"/>
        <end position="461"/>
    </location>
</feature>
<feature type="transmembrane region" description="Helical" evidence="7">
    <location>
        <begin position="61"/>
        <end position="78"/>
    </location>
</feature>
<keyword evidence="4 7" id="KW-0812">Transmembrane</keyword>
<feature type="transmembrane region" description="Helical" evidence="7">
    <location>
        <begin position="20"/>
        <end position="41"/>
    </location>
</feature>
<feature type="transmembrane region" description="Helical" evidence="7">
    <location>
        <begin position="110"/>
        <end position="131"/>
    </location>
</feature>
<evidence type="ECO:0000256" key="1">
    <source>
        <dbReference type="ARBA" id="ARBA00004651"/>
    </source>
</evidence>
<feature type="transmembrane region" description="Helical" evidence="7">
    <location>
        <begin position="275"/>
        <end position="300"/>
    </location>
</feature>
<comment type="subcellular location">
    <subcellularLocation>
        <location evidence="1">Cell membrane</location>
        <topology evidence="1">Multi-pass membrane protein</topology>
    </subcellularLocation>
</comment>
<feature type="transmembrane region" description="Helical" evidence="7">
    <location>
        <begin position="143"/>
        <end position="167"/>
    </location>
</feature>
<dbReference type="Gene3D" id="1.20.1250.20">
    <property type="entry name" value="MFS general substrate transporter like domains"/>
    <property type="match status" value="2"/>
</dbReference>
<feature type="transmembrane region" description="Helical" evidence="7">
    <location>
        <begin position="233"/>
        <end position="255"/>
    </location>
</feature>
<dbReference type="InterPro" id="IPR020846">
    <property type="entry name" value="MFS_dom"/>
</dbReference>
<name>A0ABV1JVE9_9PSEU</name>
<keyword evidence="5 7" id="KW-1133">Transmembrane helix</keyword>
<dbReference type="PANTHER" id="PTHR42718">
    <property type="entry name" value="MAJOR FACILITATOR SUPERFAMILY MULTIDRUG TRANSPORTER MFSC"/>
    <property type="match status" value="1"/>
</dbReference>
<dbReference type="SUPFAM" id="SSF103473">
    <property type="entry name" value="MFS general substrate transporter"/>
    <property type="match status" value="1"/>
</dbReference>
<dbReference type="NCBIfam" id="TIGR00711">
    <property type="entry name" value="efflux_EmrB"/>
    <property type="match status" value="1"/>
</dbReference>
<evidence type="ECO:0000256" key="4">
    <source>
        <dbReference type="ARBA" id="ARBA00022692"/>
    </source>
</evidence>
<keyword evidence="6 7" id="KW-0472">Membrane</keyword>
<feature type="transmembrane region" description="Helical" evidence="7">
    <location>
        <begin position="312"/>
        <end position="329"/>
    </location>
</feature>
<dbReference type="InterPro" id="IPR036259">
    <property type="entry name" value="MFS_trans_sf"/>
</dbReference>
<feature type="transmembrane region" description="Helical" evidence="7">
    <location>
        <begin position="366"/>
        <end position="392"/>
    </location>
</feature>
<dbReference type="CDD" id="cd17503">
    <property type="entry name" value="MFS_LmrB_MDR_like"/>
    <property type="match status" value="1"/>
</dbReference>
<dbReference type="InterPro" id="IPR004638">
    <property type="entry name" value="EmrB-like"/>
</dbReference>
<protein>
    <submittedName>
        <fullName evidence="9">MDR family MFS transporter</fullName>
    </submittedName>
</protein>
<dbReference type="InterPro" id="IPR011701">
    <property type="entry name" value="MFS"/>
</dbReference>
<dbReference type="PANTHER" id="PTHR42718:SF46">
    <property type="entry name" value="BLR6921 PROTEIN"/>
    <property type="match status" value="1"/>
</dbReference>
<sequence>MSTAESRDTDRIDAPLVRTAFILVLGTFMSSMDATIVTVGIDTMARDLDASVTQIQWVTTAYLLAVVAVVPASGWLVDRIGGRRTWMGAIALFLTASLLCALSWSIESMIVFRVLQGLGGGLLPPTGQTLLARAAGPKRIGRIISIVGMVPLLSPLLGPVAAGGILAAAPWPWLFYVNLPIGLVAVVLATRFVERDTPGGSDVPFDMVGALLLSPGLALLVFGLTGLSHEGAAATPAVAVSAAVVGAAMLVGFVLHGLRHRAPLVDPRLFTRPPLGAAALALVILGASVVGTLFLLPLYLQTARGLTAWDTALLMIPQGIGAVAGSLTVSRIIDRVAPRSIVITGVGLIALGSIVLTQVHTPPPDALLAVSLLVRGLGIAMIGAPVMTIVYSSIDRAEVPRASTALNLLNTIGGSVGTAVLAVILQSRFDARGADQGAAFADTFWWVLGFCLIAAAGVVRLPRRPKQDPADAGTAR</sequence>
<evidence type="ECO:0000256" key="7">
    <source>
        <dbReference type="SAM" id="Phobius"/>
    </source>
</evidence>
<evidence type="ECO:0000256" key="2">
    <source>
        <dbReference type="ARBA" id="ARBA00022448"/>
    </source>
</evidence>
<gene>
    <name evidence="9" type="ORF">WHI96_13975</name>
</gene>
<evidence type="ECO:0000256" key="6">
    <source>
        <dbReference type="ARBA" id="ARBA00023136"/>
    </source>
</evidence>
<dbReference type="PROSITE" id="PS50850">
    <property type="entry name" value="MFS"/>
    <property type="match status" value="1"/>
</dbReference>